<dbReference type="RefSeq" id="WP_054468746.1">
    <property type="nucleotide sequence ID" value="NZ_CP159837.1"/>
</dbReference>
<evidence type="ECO:0000256" key="1">
    <source>
        <dbReference type="ARBA" id="ARBA00022603"/>
    </source>
</evidence>
<gene>
    <name evidence="4" type="ORF">ABWT76_000451</name>
</gene>
<dbReference type="Gene3D" id="3.40.50.150">
    <property type="entry name" value="Vaccinia Virus protein VP39"/>
    <property type="match status" value="1"/>
</dbReference>
<protein>
    <submittedName>
        <fullName evidence="4">Class I SAM-dependent methyltransferase</fullName>
        <ecNumber evidence="4">2.1.-.-</ecNumber>
    </submittedName>
</protein>
<dbReference type="InterPro" id="IPR008854">
    <property type="entry name" value="TPMT"/>
</dbReference>
<dbReference type="EC" id="2.1.-.-" evidence="4"/>
<keyword evidence="2 4" id="KW-0808">Transferase</keyword>
<dbReference type="PANTHER" id="PTHR10259:SF11">
    <property type="entry name" value="THIOPURINE S-METHYLTRANSFERASE"/>
    <property type="match status" value="1"/>
</dbReference>
<dbReference type="AlphaFoldDB" id="A0AAU8JHR1"/>
<dbReference type="PROSITE" id="PS51585">
    <property type="entry name" value="SAM_MT_TPMT"/>
    <property type="match status" value="1"/>
</dbReference>
<accession>A0AAU8JHR1</accession>
<dbReference type="EMBL" id="CP159837">
    <property type="protein sequence ID" value="XCM37668.1"/>
    <property type="molecule type" value="Genomic_DNA"/>
</dbReference>
<organism evidence="4">
    <name type="scientific">Planktothricoides raciborskii GIHE-MW2</name>
    <dbReference type="NCBI Taxonomy" id="2792601"/>
    <lineage>
        <taxon>Bacteria</taxon>
        <taxon>Bacillati</taxon>
        <taxon>Cyanobacteriota</taxon>
        <taxon>Cyanophyceae</taxon>
        <taxon>Oscillatoriophycideae</taxon>
        <taxon>Oscillatoriales</taxon>
        <taxon>Oscillatoriaceae</taxon>
        <taxon>Planktothricoides</taxon>
    </lineage>
</organism>
<dbReference type="PANTHER" id="PTHR10259">
    <property type="entry name" value="THIOPURINE S-METHYLTRANSFERASE"/>
    <property type="match status" value="1"/>
</dbReference>
<keyword evidence="1 4" id="KW-0489">Methyltransferase</keyword>
<dbReference type="GO" id="GO:0008119">
    <property type="term" value="F:thiopurine S-methyltransferase activity"/>
    <property type="evidence" value="ECO:0007669"/>
    <property type="project" value="TreeGrafter"/>
</dbReference>
<dbReference type="InterPro" id="IPR029063">
    <property type="entry name" value="SAM-dependent_MTases_sf"/>
</dbReference>
<dbReference type="SUPFAM" id="SSF53335">
    <property type="entry name" value="S-adenosyl-L-methionine-dependent methyltransferases"/>
    <property type="match status" value="1"/>
</dbReference>
<evidence type="ECO:0000313" key="4">
    <source>
        <dbReference type="EMBL" id="XCM37668.1"/>
    </source>
</evidence>
<sequence>MFEEQPKTLQQKVKLLATEALQKSEHSAWFDVLYSQANKDASQVPWAKLTAHPYLQDWLNDQIIQGQGKSALVIGCGLGDDAETLADLGFQVTAFDISPTAIAWAKERFPNSPVNYVVADLLALNPDWQGKFDFVFECRNIQALPLNIREKVINAITPLVAPGGTLLVITRIRDFDAQPDGPPWPLSETELAQFQKFGLSEISRHTFIESEHHQVEQVRIEYKLNVES</sequence>
<dbReference type="CDD" id="cd02440">
    <property type="entry name" value="AdoMet_MTases"/>
    <property type="match status" value="1"/>
</dbReference>
<dbReference type="GO" id="GO:0032259">
    <property type="term" value="P:methylation"/>
    <property type="evidence" value="ECO:0007669"/>
    <property type="project" value="UniProtKB-KW"/>
</dbReference>
<proteinExistence type="predicted"/>
<name>A0AAU8JHR1_9CYAN</name>
<reference evidence="4" key="1">
    <citation type="submission" date="2024-07" db="EMBL/GenBank/DDBJ databases">
        <authorList>
            <person name="Kim Y.J."/>
            <person name="Jeong J.Y."/>
        </authorList>
    </citation>
    <scope>NUCLEOTIDE SEQUENCE</scope>
    <source>
        <strain evidence="4">GIHE-MW2</strain>
    </source>
</reference>
<keyword evidence="3" id="KW-0949">S-adenosyl-L-methionine</keyword>
<evidence type="ECO:0000256" key="3">
    <source>
        <dbReference type="ARBA" id="ARBA00022691"/>
    </source>
</evidence>
<evidence type="ECO:0000256" key="2">
    <source>
        <dbReference type="ARBA" id="ARBA00022679"/>
    </source>
</evidence>
<dbReference type="Pfam" id="PF05724">
    <property type="entry name" value="TPMT"/>
    <property type="match status" value="1"/>
</dbReference>